<evidence type="ECO:0008006" key="10">
    <source>
        <dbReference type="Google" id="ProtNLM"/>
    </source>
</evidence>
<feature type="transmembrane region" description="Helical" evidence="7">
    <location>
        <begin position="435"/>
        <end position="453"/>
    </location>
</feature>
<dbReference type="GO" id="GO:0005783">
    <property type="term" value="C:endoplasmic reticulum"/>
    <property type="evidence" value="ECO:0007669"/>
    <property type="project" value="TreeGrafter"/>
</dbReference>
<evidence type="ECO:0000256" key="4">
    <source>
        <dbReference type="ARBA" id="ARBA00022989"/>
    </source>
</evidence>
<keyword evidence="2" id="KW-0808">Transferase</keyword>
<dbReference type="GO" id="GO:0046474">
    <property type="term" value="P:glycerophospholipid biosynthetic process"/>
    <property type="evidence" value="ECO:0007669"/>
    <property type="project" value="TreeGrafter"/>
</dbReference>
<feature type="transmembrane region" description="Helical" evidence="7">
    <location>
        <begin position="473"/>
        <end position="494"/>
    </location>
</feature>
<name>A0A8H3TUD7_9TREE</name>
<organism evidence="8 9">
    <name type="scientific">Naganishia liquefaciens</name>
    <dbReference type="NCBI Taxonomy" id="104408"/>
    <lineage>
        <taxon>Eukaryota</taxon>
        <taxon>Fungi</taxon>
        <taxon>Dikarya</taxon>
        <taxon>Basidiomycota</taxon>
        <taxon>Agaricomycotina</taxon>
        <taxon>Tremellomycetes</taxon>
        <taxon>Filobasidiales</taxon>
        <taxon>Filobasidiaceae</taxon>
        <taxon>Naganishia</taxon>
    </lineage>
</organism>
<reference evidence="8" key="1">
    <citation type="submission" date="2020-07" db="EMBL/GenBank/DDBJ databases">
        <title>Draft Genome Sequence of a Deep-Sea Yeast, Naganishia (Cryptococcus) liquefaciens strain N6.</title>
        <authorList>
            <person name="Han Y.W."/>
            <person name="Kajitani R."/>
            <person name="Morimoto H."/>
            <person name="Parhat M."/>
            <person name="Tsubouchi H."/>
            <person name="Bakenova O."/>
            <person name="Ogata M."/>
            <person name="Argunhan B."/>
            <person name="Aoki R."/>
            <person name="Kajiwara S."/>
            <person name="Itoh T."/>
            <person name="Iwasaki H."/>
        </authorList>
    </citation>
    <scope>NUCLEOTIDE SEQUENCE</scope>
    <source>
        <strain evidence="8">N6</strain>
    </source>
</reference>
<evidence type="ECO:0000256" key="2">
    <source>
        <dbReference type="ARBA" id="ARBA00022679"/>
    </source>
</evidence>
<dbReference type="OrthoDB" id="286734at2759"/>
<dbReference type="GO" id="GO:0003841">
    <property type="term" value="F:1-acylglycerol-3-phosphate O-acyltransferase activity"/>
    <property type="evidence" value="ECO:0007669"/>
    <property type="project" value="TreeGrafter"/>
</dbReference>
<proteinExistence type="predicted"/>
<gene>
    <name evidence="8" type="ORF">NliqN6_3626</name>
</gene>
<dbReference type="Pfam" id="PF03062">
    <property type="entry name" value="MBOAT"/>
    <property type="match status" value="1"/>
</dbReference>
<feature type="transmembrane region" description="Helical" evidence="7">
    <location>
        <begin position="396"/>
        <end position="414"/>
    </location>
</feature>
<keyword evidence="6" id="KW-0012">Acyltransferase</keyword>
<evidence type="ECO:0000313" key="9">
    <source>
        <dbReference type="Proteomes" id="UP000620104"/>
    </source>
</evidence>
<keyword evidence="9" id="KW-1185">Reference proteome</keyword>
<accession>A0A8H3TUD7</accession>
<evidence type="ECO:0000256" key="1">
    <source>
        <dbReference type="ARBA" id="ARBA00004141"/>
    </source>
</evidence>
<protein>
    <recommendedName>
        <fullName evidence="10">MBOAT family protein</fullName>
    </recommendedName>
</protein>
<feature type="transmembrane region" description="Helical" evidence="7">
    <location>
        <begin position="20"/>
        <end position="37"/>
    </location>
</feature>
<feature type="transmembrane region" description="Helical" evidence="7">
    <location>
        <begin position="241"/>
        <end position="260"/>
    </location>
</feature>
<evidence type="ECO:0000256" key="7">
    <source>
        <dbReference type="SAM" id="Phobius"/>
    </source>
</evidence>
<sequence length="519" mass="58529">MLDRPFEYLSGIVGAPPDHLKLIFTLLVSYPLGHVYIRLPPPKPAYKDIFSILTSCFFLLALFKMYWGFIQLLADSVVVWLIVKSGLGVGKDGRGQGWMPWIVFGIIMGHLTINHVYRALVAIPPSVIEITGSQMVLAMKLITFAWNVEDGKHSREELDQAQDGTRVDKIPSLTRFLGFCFYYPSIMAGPPSDFATYNALVEGTLFTSPPASNASSALAASEHKSAAKERRSSRIPAFRKTVAYQKLALGLMFLAIYALYGGKASHERLLDGHWWYSHSKLWRFGFIQLAGFIARTKYYAVWTVAEGACILTGLGFNGYDAKTGKTLWNRVSNVLIWDIETAQSYKVLFDSWNCGANAWLRDTIYKRVTPPGKKPGFKSTLTTFLTSAFWHGVAPGYYFAFVTAGFCTSLGRPFRHLIRPFFLPQPPQKTSPLKTFYDVLGWFFVQSTLNYLVLPFFLLDLKSALTGWHRMGWYGHILIFGAYGVLQLGGRAWLVKLNKRMGRVPPKKTIPQEARKKEF</sequence>
<dbReference type="Proteomes" id="UP000620104">
    <property type="component" value="Unassembled WGS sequence"/>
</dbReference>
<dbReference type="EMBL" id="BLZA01000021">
    <property type="protein sequence ID" value="GHJ87224.1"/>
    <property type="molecule type" value="Genomic_DNA"/>
</dbReference>
<keyword evidence="3 7" id="KW-0812">Transmembrane</keyword>
<keyword evidence="4 7" id="KW-1133">Transmembrane helix</keyword>
<feature type="transmembrane region" description="Helical" evidence="7">
    <location>
        <begin position="98"/>
        <end position="117"/>
    </location>
</feature>
<dbReference type="InterPro" id="IPR004299">
    <property type="entry name" value="MBOAT_fam"/>
</dbReference>
<dbReference type="GO" id="GO:0047184">
    <property type="term" value="F:1-acylglycerophosphocholine O-acyltransferase activity"/>
    <property type="evidence" value="ECO:0007669"/>
    <property type="project" value="TreeGrafter"/>
</dbReference>
<dbReference type="GO" id="GO:0016020">
    <property type="term" value="C:membrane"/>
    <property type="evidence" value="ECO:0007669"/>
    <property type="project" value="UniProtKB-SubCell"/>
</dbReference>
<evidence type="ECO:0000256" key="6">
    <source>
        <dbReference type="ARBA" id="ARBA00023315"/>
    </source>
</evidence>
<dbReference type="PANTHER" id="PTHR13906:SF4">
    <property type="entry name" value="LYSOPHOSPHOLIPID ACYLTRANSFERASE 6"/>
    <property type="match status" value="1"/>
</dbReference>
<comment type="subcellular location">
    <subcellularLocation>
        <location evidence="1">Membrane</location>
        <topology evidence="1">Multi-pass membrane protein</topology>
    </subcellularLocation>
</comment>
<dbReference type="GO" id="GO:0030258">
    <property type="term" value="P:lipid modification"/>
    <property type="evidence" value="ECO:0007669"/>
    <property type="project" value="TreeGrafter"/>
</dbReference>
<evidence type="ECO:0000256" key="5">
    <source>
        <dbReference type="ARBA" id="ARBA00023136"/>
    </source>
</evidence>
<keyword evidence="5 7" id="KW-0472">Membrane</keyword>
<dbReference type="InterPro" id="IPR049941">
    <property type="entry name" value="LPLAT_7/PORCN-like"/>
</dbReference>
<evidence type="ECO:0000256" key="3">
    <source>
        <dbReference type="ARBA" id="ARBA00022692"/>
    </source>
</evidence>
<evidence type="ECO:0000313" key="8">
    <source>
        <dbReference type="EMBL" id="GHJ87224.1"/>
    </source>
</evidence>
<dbReference type="PANTHER" id="PTHR13906">
    <property type="entry name" value="PORCUPINE"/>
    <property type="match status" value="1"/>
</dbReference>
<dbReference type="AlphaFoldDB" id="A0A8H3TUD7"/>
<feature type="transmembrane region" description="Helical" evidence="7">
    <location>
        <begin position="49"/>
        <end position="70"/>
    </location>
</feature>
<comment type="caution">
    <text evidence="8">The sequence shown here is derived from an EMBL/GenBank/DDBJ whole genome shotgun (WGS) entry which is preliminary data.</text>
</comment>